<dbReference type="PANTHER" id="PTHR47348">
    <property type="entry name" value="MEIOTICALLY UP-REGULATED GENE 190 PROTEIN"/>
    <property type="match status" value="1"/>
</dbReference>
<evidence type="ECO:0008006" key="17">
    <source>
        <dbReference type="Google" id="ProtNLM"/>
    </source>
</evidence>
<feature type="transmembrane region" description="Helical" evidence="12">
    <location>
        <begin position="197"/>
        <end position="222"/>
    </location>
</feature>
<dbReference type="PROSITE" id="PS51847">
    <property type="entry name" value="SMP"/>
    <property type="match status" value="1"/>
</dbReference>
<feature type="region of interest" description="Disordered" evidence="11">
    <location>
        <begin position="1"/>
        <end position="87"/>
    </location>
</feature>
<evidence type="ECO:0000256" key="7">
    <source>
        <dbReference type="ARBA" id="ARBA00022989"/>
    </source>
</evidence>
<sequence length="1112" mass="123629">MTEDHSAKGEQLKQQQLEAEQRRQAAERDSSGSGSAAAAQDGGGDKRGESSEQGKSAGQSEKDEAMKKARQNPQTNAQDFERKGVREVFDPVTGRQVQIKDADLADFQKPQLFDPDHINPSRTDKPGPALNRPGDGAPLDKISPNPVEPTNLNLYTFPPPVDQNSLKSIVGTINGYAFAVIGALGLIWFFTAWRGSWAAFFFRTQLIGGIAVAIFFAHGIVIRKVEKELERIRLEMHKQRGEQHSPPTPESTEWLNAFVKVVWPLINPELFTSVVDMVEDVIQASLPGFVDAVKIDDFTLGKNAFRILNMRALPDQPSDKEYPREEWIDQGDREAALDPNRRIKSEEEQEKEQKDKADAVLKEETPEDEDQAGDYVNYEISFAYFAPPGEAKSHNKNISLIMKFFLGAYDLFHIPVPIWIAVESVVGTVRLRCQMVSEAPFIRNVTFTLMGVPAVEASAIPMTRALPNVLDLPLVSGLVQSSIAAAASIYCAPKSMTLNIAQMLAGDGIKRQTDALGLIFVCVHHASSLSAQDDNGYSDPYVAIAYQKLGRPLASTRIITQDLNPVWEQHFVLLVTAEEVRAGEKVSIQLWDSDKVSADDLVGRVNVPVTDLMLKPNEMQHRTDELMGFEDADSMSGTITWSVGYYEKAKLNPSLKKAAGIDHTLPKELQDHPELKLPENKLDTPEEADVARTPPDPQYPAGILSVIVHHLINVESQNLKGASGRHREGAAGQDTDEPSEQGDNVVSTYVEYVLNDDLIFKTRTKVFSSMPYFEAGTETFVRDYRRATLRLVVRDARLREHDPILGIINLPLNEVFANSSQVTRTYSLRDGVGFGKARISLLFKGVNLSLPKELSGFDTGTVCVTAPIRVEPVADADFDWAEKKLVLSTSEAKQKIPGRAATQQADGSLEWEVDDDIRLPTYDRYSSALYFDYGGSKIQIGPLGSKRDAFATLWLSELVDDEPKEVRIPVIVPKSPSLRANYINDQCKKTHDYDIVAWLTTTVVLDSGLDADHEAYATTQTQRHEFETYDRIEGQSEQAVKNSHANDDGVIDKDEQRQIDRAHKKALESRHRGKMQYRPIRTAIWAKDGAKDRLRKLTGRGKKEETVASEGA</sequence>
<evidence type="ECO:0000259" key="13">
    <source>
        <dbReference type="PROSITE" id="PS50004"/>
    </source>
</evidence>
<dbReference type="OMA" id="WDSDRNT"/>
<organism evidence="15 16">
    <name type="scientific">Rhodotorula graminis (strain WP1)</name>
    <dbReference type="NCBI Taxonomy" id="578459"/>
    <lineage>
        <taxon>Eukaryota</taxon>
        <taxon>Fungi</taxon>
        <taxon>Dikarya</taxon>
        <taxon>Basidiomycota</taxon>
        <taxon>Pucciniomycotina</taxon>
        <taxon>Microbotryomycetes</taxon>
        <taxon>Sporidiobolales</taxon>
        <taxon>Sporidiobolaceae</taxon>
        <taxon>Rhodotorula</taxon>
    </lineage>
</organism>
<dbReference type="GO" id="GO:0006869">
    <property type="term" value="P:lipid transport"/>
    <property type="evidence" value="ECO:0007669"/>
    <property type="project" value="UniProtKB-KW"/>
</dbReference>
<dbReference type="GO" id="GO:0061817">
    <property type="term" value="P:endoplasmic reticulum-plasma membrane tethering"/>
    <property type="evidence" value="ECO:0007669"/>
    <property type="project" value="InterPro"/>
</dbReference>
<evidence type="ECO:0000256" key="10">
    <source>
        <dbReference type="ARBA" id="ARBA00023136"/>
    </source>
</evidence>
<feature type="compositionally biased region" description="Basic and acidic residues" evidence="11">
    <location>
        <begin position="43"/>
        <end position="52"/>
    </location>
</feature>
<evidence type="ECO:0000256" key="4">
    <source>
        <dbReference type="ARBA" id="ARBA00022692"/>
    </source>
</evidence>
<protein>
    <recommendedName>
        <fullName evidence="17">C2 domain-containing protein</fullName>
    </recommendedName>
</protein>
<feature type="transmembrane region" description="Helical" evidence="12">
    <location>
        <begin position="173"/>
        <end position="191"/>
    </location>
</feature>
<feature type="compositionally biased region" description="Low complexity" evidence="11">
    <location>
        <begin position="31"/>
        <end position="40"/>
    </location>
</feature>
<dbReference type="GeneID" id="28975506"/>
<evidence type="ECO:0000313" key="15">
    <source>
        <dbReference type="EMBL" id="KPV78229.1"/>
    </source>
</evidence>
<keyword evidence="6" id="KW-0256">Endoplasmic reticulum</keyword>
<feature type="compositionally biased region" description="Basic and acidic residues" evidence="11">
    <location>
        <begin position="19"/>
        <end position="30"/>
    </location>
</feature>
<keyword evidence="3" id="KW-0597">Phosphoprotein</keyword>
<dbReference type="RefSeq" id="XP_018274278.1">
    <property type="nucleotide sequence ID" value="XM_018415058.1"/>
</dbReference>
<keyword evidence="8" id="KW-0445">Lipid transport</keyword>
<feature type="compositionally biased region" description="Basic and acidic residues" evidence="11">
    <location>
        <begin position="114"/>
        <end position="125"/>
    </location>
</feature>
<comment type="subcellular location">
    <subcellularLocation>
        <location evidence="1">Endoplasmic reticulum membrane</location>
    </subcellularLocation>
</comment>
<feature type="domain" description="C2" evidence="13">
    <location>
        <begin position="684"/>
        <end position="826"/>
    </location>
</feature>
<evidence type="ECO:0000256" key="6">
    <source>
        <dbReference type="ARBA" id="ARBA00022824"/>
    </source>
</evidence>
<keyword evidence="9" id="KW-0446">Lipid-binding</keyword>
<feature type="region of interest" description="Disordered" evidence="11">
    <location>
        <begin position="719"/>
        <end position="742"/>
    </location>
</feature>
<feature type="region of interest" description="Disordered" evidence="11">
    <location>
        <begin position="100"/>
        <end position="144"/>
    </location>
</feature>
<dbReference type="AlphaFoldDB" id="A0A194SCA3"/>
<evidence type="ECO:0000256" key="2">
    <source>
        <dbReference type="ARBA" id="ARBA00022448"/>
    </source>
</evidence>
<feature type="domain" description="SMP-LTD" evidence="14">
    <location>
        <begin position="248"/>
        <end position="501"/>
    </location>
</feature>
<feature type="region of interest" description="Disordered" evidence="11">
    <location>
        <begin position="316"/>
        <end position="370"/>
    </location>
</feature>
<proteinExistence type="predicted"/>
<dbReference type="InterPro" id="IPR000008">
    <property type="entry name" value="C2_dom"/>
</dbReference>
<evidence type="ECO:0000259" key="14">
    <source>
        <dbReference type="PROSITE" id="PS51847"/>
    </source>
</evidence>
<dbReference type="CDD" id="cd04052">
    <property type="entry name" value="C2B_Tricalbin-like"/>
    <property type="match status" value="1"/>
</dbReference>
<dbReference type="SMART" id="SM00239">
    <property type="entry name" value="C2"/>
    <property type="match status" value="2"/>
</dbReference>
<dbReference type="GO" id="GO:0008289">
    <property type="term" value="F:lipid binding"/>
    <property type="evidence" value="ECO:0007669"/>
    <property type="project" value="UniProtKB-KW"/>
</dbReference>
<keyword evidence="16" id="KW-1185">Reference proteome</keyword>
<feature type="compositionally biased region" description="Basic and acidic residues" evidence="11">
    <location>
        <begin position="667"/>
        <end position="684"/>
    </location>
</feature>
<keyword evidence="10 12" id="KW-0472">Membrane</keyword>
<keyword evidence="2" id="KW-0813">Transport</keyword>
<dbReference type="InterPro" id="IPR037765">
    <property type="entry name" value="C2B_Tricalbin"/>
</dbReference>
<evidence type="ECO:0000256" key="11">
    <source>
        <dbReference type="SAM" id="MobiDB-lite"/>
    </source>
</evidence>
<keyword evidence="7 12" id="KW-1133">Transmembrane helix</keyword>
<dbReference type="PROSITE" id="PS50004">
    <property type="entry name" value="C2"/>
    <property type="match status" value="2"/>
</dbReference>
<gene>
    <name evidence="15" type="ORF">RHOBADRAFT_47861</name>
</gene>
<reference evidence="15 16" key="1">
    <citation type="journal article" date="2015" name="Front. Microbiol.">
        <title>Genome sequence of the plant growth promoting endophytic yeast Rhodotorula graminis WP1.</title>
        <authorList>
            <person name="Firrincieli A."/>
            <person name="Otillar R."/>
            <person name="Salamov A."/>
            <person name="Schmutz J."/>
            <person name="Khan Z."/>
            <person name="Redman R.S."/>
            <person name="Fleck N.D."/>
            <person name="Lindquist E."/>
            <person name="Grigoriev I.V."/>
            <person name="Doty S.L."/>
        </authorList>
    </citation>
    <scope>NUCLEOTIDE SEQUENCE [LARGE SCALE GENOMIC DNA]</scope>
    <source>
        <strain evidence="15 16">WP1</strain>
    </source>
</reference>
<evidence type="ECO:0000256" key="9">
    <source>
        <dbReference type="ARBA" id="ARBA00023121"/>
    </source>
</evidence>
<dbReference type="CDD" id="cd21676">
    <property type="entry name" value="SMP_Mug190"/>
    <property type="match status" value="1"/>
</dbReference>
<dbReference type="STRING" id="578459.A0A194SCA3"/>
<dbReference type="Proteomes" id="UP000053890">
    <property type="component" value="Unassembled WGS sequence"/>
</dbReference>
<evidence type="ECO:0000256" key="5">
    <source>
        <dbReference type="ARBA" id="ARBA00022737"/>
    </source>
</evidence>
<dbReference type="InterPro" id="IPR035892">
    <property type="entry name" value="C2_domain_sf"/>
</dbReference>
<feature type="domain" description="C2" evidence="13">
    <location>
        <begin position="494"/>
        <end position="624"/>
    </location>
</feature>
<dbReference type="InterPro" id="IPR031468">
    <property type="entry name" value="SMP_LBD"/>
</dbReference>
<dbReference type="GO" id="GO:0005789">
    <property type="term" value="C:endoplasmic reticulum membrane"/>
    <property type="evidence" value="ECO:0007669"/>
    <property type="project" value="UniProtKB-SubCell"/>
</dbReference>
<dbReference type="InterPro" id="IPR057349">
    <property type="entry name" value="C2_Mug190_3rd"/>
</dbReference>
<dbReference type="Gene3D" id="2.60.40.150">
    <property type="entry name" value="C2 domain"/>
    <property type="match status" value="2"/>
</dbReference>
<feature type="compositionally biased region" description="Basic and acidic residues" evidence="11">
    <location>
        <begin position="1"/>
        <end position="11"/>
    </location>
</feature>
<evidence type="ECO:0000256" key="3">
    <source>
        <dbReference type="ARBA" id="ARBA00022553"/>
    </source>
</evidence>
<dbReference type="SUPFAM" id="SSF49562">
    <property type="entry name" value="C2 domain (Calcium/lipid-binding domain, CaLB)"/>
    <property type="match status" value="2"/>
</dbReference>
<name>A0A194SCA3_RHOGW</name>
<evidence type="ECO:0000256" key="1">
    <source>
        <dbReference type="ARBA" id="ARBA00004586"/>
    </source>
</evidence>
<accession>A0A194SCA3</accession>
<evidence type="ECO:0000256" key="8">
    <source>
        <dbReference type="ARBA" id="ARBA00023055"/>
    </source>
</evidence>
<dbReference type="Pfam" id="PF00168">
    <property type="entry name" value="C2"/>
    <property type="match status" value="2"/>
</dbReference>
<dbReference type="OrthoDB" id="419768at2759"/>
<dbReference type="Pfam" id="PF25669">
    <property type="entry name" value="SMP_MUG190-like"/>
    <property type="match status" value="1"/>
</dbReference>
<evidence type="ECO:0000313" key="16">
    <source>
        <dbReference type="Proteomes" id="UP000053890"/>
    </source>
</evidence>
<evidence type="ECO:0000256" key="12">
    <source>
        <dbReference type="SAM" id="Phobius"/>
    </source>
</evidence>
<feature type="region of interest" description="Disordered" evidence="11">
    <location>
        <begin position="667"/>
        <end position="696"/>
    </location>
</feature>
<keyword evidence="4 12" id="KW-0812">Transmembrane</keyword>
<dbReference type="Pfam" id="PF25331">
    <property type="entry name" value="C2_Mug190_3rd"/>
    <property type="match status" value="1"/>
</dbReference>
<dbReference type="PANTHER" id="PTHR47348:SF3">
    <property type="entry name" value="MEIOTICALLY UP-REGULATED GENE 190 PROTEIN"/>
    <property type="match status" value="1"/>
</dbReference>
<keyword evidence="5" id="KW-0677">Repeat</keyword>
<feature type="compositionally biased region" description="Basic and acidic residues" evidence="11">
    <location>
        <begin position="317"/>
        <end position="364"/>
    </location>
</feature>
<dbReference type="EMBL" id="KQ474073">
    <property type="protein sequence ID" value="KPV78229.1"/>
    <property type="molecule type" value="Genomic_DNA"/>
</dbReference>